<dbReference type="InterPro" id="IPR014016">
    <property type="entry name" value="UvrD-like_ATP-bd"/>
</dbReference>
<organism evidence="18 19">
    <name type="scientific">Actinomarinicola tropica</name>
    <dbReference type="NCBI Taxonomy" id="2789776"/>
    <lineage>
        <taxon>Bacteria</taxon>
        <taxon>Bacillati</taxon>
        <taxon>Actinomycetota</taxon>
        <taxon>Acidimicrobiia</taxon>
        <taxon>Acidimicrobiales</taxon>
        <taxon>Iamiaceae</taxon>
        <taxon>Actinomarinicola</taxon>
    </lineage>
</organism>
<evidence type="ECO:0000256" key="2">
    <source>
        <dbReference type="ARBA" id="ARBA00022741"/>
    </source>
</evidence>
<evidence type="ECO:0000256" key="13">
    <source>
        <dbReference type="ARBA" id="ARBA00048988"/>
    </source>
</evidence>
<keyword evidence="7 14" id="KW-0067">ATP-binding</keyword>
<dbReference type="Proteomes" id="UP000334019">
    <property type="component" value="Chromosome"/>
</dbReference>
<evidence type="ECO:0000256" key="8">
    <source>
        <dbReference type="ARBA" id="ARBA00023125"/>
    </source>
</evidence>
<evidence type="ECO:0000256" key="10">
    <source>
        <dbReference type="ARBA" id="ARBA00023235"/>
    </source>
</evidence>
<keyword evidence="5 14" id="KW-0347">Helicase</keyword>
<evidence type="ECO:0000313" key="19">
    <source>
        <dbReference type="Proteomes" id="UP000334019"/>
    </source>
</evidence>
<dbReference type="EC" id="5.6.2.4" evidence="12"/>
<keyword evidence="6" id="KW-0269">Exonuclease</keyword>
<dbReference type="EMBL" id="CP045851">
    <property type="protein sequence ID" value="QGG96162.1"/>
    <property type="molecule type" value="Genomic_DNA"/>
</dbReference>
<dbReference type="Gene3D" id="3.90.320.10">
    <property type="match status" value="1"/>
</dbReference>
<feature type="region of interest" description="Disordered" evidence="15">
    <location>
        <begin position="1"/>
        <end position="106"/>
    </location>
</feature>
<proteinExistence type="predicted"/>
<feature type="compositionally biased region" description="Basic residues" evidence="15">
    <location>
        <begin position="1"/>
        <end position="14"/>
    </location>
</feature>
<dbReference type="Pfam" id="PF12705">
    <property type="entry name" value="PDDEXK_1"/>
    <property type="match status" value="1"/>
</dbReference>
<dbReference type="PANTHER" id="PTHR11070">
    <property type="entry name" value="UVRD / RECB / PCRA DNA HELICASE FAMILY MEMBER"/>
    <property type="match status" value="1"/>
</dbReference>
<dbReference type="InterPro" id="IPR014017">
    <property type="entry name" value="DNA_helicase_UvrD-like_C"/>
</dbReference>
<keyword evidence="10" id="KW-0413">Isomerase</keyword>
<feature type="binding site" evidence="14">
    <location>
        <begin position="130"/>
        <end position="137"/>
    </location>
    <ligand>
        <name>ATP</name>
        <dbReference type="ChEBI" id="CHEBI:30616"/>
    </ligand>
</feature>
<dbReference type="InterPro" id="IPR011604">
    <property type="entry name" value="PDDEXK-like_dom_sf"/>
</dbReference>
<keyword evidence="1" id="KW-0540">Nuclease</keyword>
<dbReference type="Gene3D" id="1.10.486.10">
    <property type="entry name" value="PCRA, domain 4"/>
    <property type="match status" value="1"/>
</dbReference>
<evidence type="ECO:0000256" key="9">
    <source>
        <dbReference type="ARBA" id="ARBA00023204"/>
    </source>
</evidence>
<accession>A0A5Q2RMJ2</accession>
<dbReference type="PROSITE" id="PS51217">
    <property type="entry name" value="UVRD_HELICASE_CTER"/>
    <property type="match status" value="1"/>
</dbReference>
<dbReference type="GO" id="GO:0000725">
    <property type="term" value="P:recombinational repair"/>
    <property type="evidence" value="ECO:0007669"/>
    <property type="project" value="TreeGrafter"/>
</dbReference>
<keyword evidence="2 14" id="KW-0547">Nucleotide-binding</keyword>
<feature type="domain" description="UvrD-like helicase C-terminal" evidence="17">
    <location>
        <begin position="545"/>
        <end position="833"/>
    </location>
</feature>
<dbReference type="Pfam" id="PF00580">
    <property type="entry name" value="UvrD-helicase"/>
    <property type="match status" value="1"/>
</dbReference>
<dbReference type="GO" id="GO:0005829">
    <property type="term" value="C:cytosol"/>
    <property type="evidence" value="ECO:0007669"/>
    <property type="project" value="TreeGrafter"/>
</dbReference>
<evidence type="ECO:0000259" key="17">
    <source>
        <dbReference type="PROSITE" id="PS51217"/>
    </source>
</evidence>
<evidence type="ECO:0000256" key="7">
    <source>
        <dbReference type="ARBA" id="ARBA00022840"/>
    </source>
</evidence>
<feature type="region of interest" description="Disordered" evidence="15">
    <location>
        <begin position="1019"/>
        <end position="1050"/>
    </location>
</feature>
<dbReference type="GO" id="GO:0004527">
    <property type="term" value="F:exonuclease activity"/>
    <property type="evidence" value="ECO:0007669"/>
    <property type="project" value="UniProtKB-KW"/>
</dbReference>
<gene>
    <name evidence="18" type="ORF">GH723_14215</name>
</gene>
<comment type="catalytic activity">
    <reaction evidence="13">
        <text>ATP + H2O = ADP + phosphate + H(+)</text>
        <dbReference type="Rhea" id="RHEA:13065"/>
        <dbReference type="ChEBI" id="CHEBI:15377"/>
        <dbReference type="ChEBI" id="CHEBI:15378"/>
        <dbReference type="ChEBI" id="CHEBI:30616"/>
        <dbReference type="ChEBI" id="CHEBI:43474"/>
        <dbReference type="ChEBI" id="CHEBI:456216"/>
        <dbReference type="EC" id="5.6.2.4"/>
    </reaction>
</comment>
<dbReference type="InterPro" id="IPR011335">
    <property type="entry name" value="Restrct_endonuc-II-like"/>
</dbReference>
<evidence type="ECO:0000259" key="16">
    <source>
        <dbReference type="PROSITE" id="PS51198"/>
    </source>
</evidence>
<evidence type="ECO:0000256" key="15">
    <source>
        <dbReference type="SAM" id="MobiDB-lite"/>
    </source>
</evidence>
<feature type="domain" description="UvrD-like helicase ATP-binding" evidence="16">
    <location>
        <begin position="109"/>
        <end position="533"/>
    </location>
</feature>
<keyword evidence="3" id="KW-0227">DNA damage</keyword>
<evidence type="ECO:0000256" key="11">
    <source>
        <dbReference type="ARBA" id="ARBA00034617"/>
    </source>
</evidence>
<feature type="compositionally biased region" description="Basic residues" evidence="15">
    <location>
        <begin position="74"/>
        <end position="87"/>
    </location>
</feature>
<comment type="catalytic activity">
    <reaction evidence="11">
        <text>Couples ATP hydrolysis with the unwinding of duplex DNA by translocating in the 3'-5' direction.</text>
        <dbReference type="EC" id="5.6.2.4"/>
    </reaction>
</comment>
<evidence type="ECO:0000256" key="1">
    <source>
        <dbReference type="ARBA" id="ARBA00022722"/>
    </source>
</evidence>
<protein>
    <recommendedName>
        <fullName evidence="12">DNA 3'-5' helicase</fullName>
        <ecNumber evidence="12">5.6.2.4</ecNumber>
    </recommendedName>
</protein>
<dbReference type="PROSITE" id="PS51198">
    <property type="entry name" value="UVRD_HELICASE_ATP_BIND"/>
    <property type="match status" value="1"/>
</dbReference>
<dbReference type="InterPro" id="IPR000212">
    <property type="entry name" value="DNA_helicase_UvrD/REP"/>
</dbReference>
<keyword evidence="4 14" id="KW-0378">Hydrolase</keyword>
<dbReference type="Gene3D" id="3.40.50.300">
    <property type="entry name" value="P-loop containing nucleotide triphosphate hydrolases"/>
    <property type="match status" value="4"/>
</dbReference>
<evidence type="ECO:0000256" key="14">
    <source>
        <dbReference type="PROSITE-ProRule" id="PRU00560"/>
    </source>
</evidence>
<dbReference type="GO" id="GO:0009338">
    <property type="term" value="C:exodeoxyribonuclease V complex"/>
    <property type="evidence" value="ECO:0007669"/>
    <property type="project" value="TreeGrafter"/>
</dbReference>
<evidence type="ECO:0000256" key="3">
    <source>
        <dbReference type="ARBA" id="ARBA00022763"/>
    </source>
</evidence>
<evidence type="ECO:0000313" key="18">
    <source>
        <dbReference type="EMBL" id="QGG96162.1"/>
    </source>
</evidence>
<dbReference type="InterPro" id="IPR038726">
    <property type="entry name" value="PDDEXK_AddAB-type"/>
</dbReference>
<feature type="compositionally biased region" description="Basic residues" evidence="15">
    <location>
        <begin position="55"/>
        <end position="66"/>
    </location>
</feature>
<dbReference type="SUPFAM" id="SSF52540">
    <property type="entry name" value="P-loop containing nucleoside triphosphate hydrolases"/>
    <property type="match status" value="1"/>
</dbReference>
<evidence type="ECO:0000256" key="4">
    <source>
        <dbReference type="ARBA" id="ARBA00022801"/>
    </source>
</evidence>
<dbReference type="AlphaFoldDB" id="A0A5Q2RMJ2"/>
<evidence type="ECO:0000256" key="6">
    <source>
        <dbReference type="ARBA" id="ARBA00022839"/>
    </source>
</evidence>
<dbReference type="InterPro" id="IPR027417">
    <property type="entry name" value="P-loop_NTPase"/>
</dbReference>
<reference evidence="18 19" key="1">
    <citation type="submission" date="2019-11" db="EMBL/GenBank/DDBJ databases">
        <authorList>
            <person name="He Y."/>
        </authorList>
    </citation>
    <scope>NUCLEOTIDE SEQUENCE [LARGE SCALE GENOMIC DNA]</scope>
    <source>
        <strain evidence="18 19">SCSIO 58843</strain>
    </source>
</reference>
<evidence type="ECO:0000256" key="12">
    <source>
        <dbReference type="ARBA" id="ARBA00034808"/>
    </source>
</evidence>
<keyword evidence="9" id="KW-0234">DNA repair</keyword>
<keyword evidence="19" id="KW-1185">Reference proteome</keyword>
<keyword evidence="8" id="KW-0238">DNA-binding</keyword>
<evidence type="ECO:0000256" key="5">
    <source>
        <dbReference type="ARBA" id="ARBA00022806"/>
    </source>
</evidence>
<dbReference type="SUPFAM" id="SSF52980">
    <property type="entry name" value="Restriction endonuclease-like"/>
    <property type="match status" value="1"/>
</dbReference>
<dbReference type="GO" id="GO:0003677">
    <property type="term" value="F:DNA binding"/>
    <property type="evidence" value="ECO:0007669"/>
    <property type="project" value="UniProtKB-KW"/>
</dbReference>
<dbReference type="PANTHER" id="PTHR11070:SF23">
    <property type="entry name" value="RECBCD ENZYME SUBUNIT RECB"/>
    <property type="match status" value="1"/>
</dbReference>
<dbReference type="KEGG" id="atq:GH723_14215"/>
<dbReference type="GO" id="GO:0043138">
    <property type="term" value="F:3'-5' DNA helicase activity"/>
    <property type="evidence" value="ECO:0007669"/>
    <property type="project" value="UniProtKB-EC"/>
</dbReference>
<dbReference type="Pfam" id="PF13361">
    <property type="entry name" value="UvrD_C"/>
    <property type="match status" value="1"/>
</dbReference>
<sequence length="1228" mass="134127">MGALRVHLRTRARGPVRGGPHHDRRRDRGRALPRPPRSSVHPSGQTPLRALPALRVRRRVRARPRGRVAERPPRPRAPRPPRPRRGDRRGPGREPRRRRRGRVVTTPALPDHAARHDIAHAHDLTLFVEAGAGTGKTHSLVERVVTLIRDGVPIEDLAVITFTEAAAAELRDRVRGALDTVDAGEAESRALAGLDGAAISTLHGFAQRILAENPLEAGLPPIIEVHSEIGAQVEFERRWRAFLDQLLDDPDRAEVVQRAVVLGIEPAHLKVLARTLEDSWDRLPSRAPDRPPLGPIDLEPVVAPLRAAVARRAECLDDSDAVARLLDERAVWLGQAAAATTAVERLQILEPICSGKYGRRGAKPNWPAGTLEELRSLLTDATDAAQAARAHAVDDVLRRLLDDLGRFTLAGVEERRTAGRLHFHDLLVMTRQLLRSSAAVRRRLHDRYRHLLVDEFQDTDPIQIEIARLIAATDLDVDAPWEDIATPPGRIFFVGDPKQSIYRFRRADIRLYLRVRDGDDTDERVLSTSFRSVPGIVEWVNRAFAEIMGAGTAGAQPAYNPLTPARPHGPGDLPVVAIGGPIEGSASERRATASDDLARALHRAMDDAWQVEDDRTGQWRSPRWSDIAVLVPTRTGLPELRAAFDRVGVPYRIEASSLVWLTQEVRDLLSVLRAIDDPTDQLALVAALRSPAFGCGDDDLARYAVGGGRLDLRADPPEGTPDDDPVVAGLAALRELHDAATWDEPSALVERVVRERHLMELATATPRPRDVWRRLRFVADQARAYADAEGGTLRDFLEWTDLQADESARVSETILPETDDDAVRVLTIHASKGLEFPIVAVAGIDRDPGEMRYGPNVQWTDDHVPEASVRSGLTTTGHAELWEREKEHEVHESWRLMYVATTRARDHLLLCVHHDASRGPERNVAARLHAICTAHPDTWRPLPSEEATAAPASDTELGQLTLDLEPGQLTLDLEAAPPAADPDARHQDRARWIADRAARLAEAARPSVVAATAVAGLLPAADPASPPPGDDGDGAPVDEAEPWRRGRAGTTIGRAVHATLQTVDLASGADLPAIAAAQAAAEGIPGRAPEVERLARAALGAPSIVAAARRPHWRELYLGAEVEGVLCEGYIDLLVEGDHGLEVIDHKTDRTPDPQALIPRYRLQTATYALMVEATLGRPVARCLLVVLGPEGATEVEIPDLAAATDEVRQRLRVGARPRGSVGDAVPG</sequence>
<name>A0A5Q2RMJ2_9ACTN</name>
<dbReference type="GO" id="GO:0005524">
    <property type="term" value="F:ATP binding"/>
    <property type="evidence" value="ECO:0007669"/>
    <property type="project" value="UniProtKB-UniRule"/>
</dbReference>
<feature type="compositionally biased region" description="Acidic residues" evidence="15">
    <location>
        <begin position="1030"/>
        <end position="1040"/>
    </location>
</feature>